<dbReference type="GO" id="GO:0004694">
    <property type="term" value="F:eukaryotic translation initiation factor 2alpha kinase activity"/>
    <property type="evidence" value="ECO:0007669"/>
    <property type="project" value="InterPro"/>
</dbReference>
<evidence type="ECO:0000256" key="13">
    <source>
        <dbReference type="SAM" id="Coils"/>
    </source>
</evidence>
<dbReference type="Proteomes" id="UP001153620">
    <property type="component" value="Chromosome 1"/>
</dbReference>
<dbReference type="InterPro" id="IPR016135">
    <property type="entry name" value="UBQ-conjugating_enzyme/RWD"/>
</dbReference>
<evidence type="ECO:0000313" key="17">
    <source>
        <dbReference type="EMBL" id="CAG9799580.1"/>
    </source>
</evidence>
<organism evidence="17 18">
    <name type="scientific">Chironomus riparius</name>
    <dbReference type="NCBI Taxonomy" id="315576"/>
    <lineage>
        <taxon>Eukaryota</taxon>
        <taxon>Metazoa</taxon>
        <taxon>Ecdysozoa</taxon>
        <taxon>Arthropoda</taxon>
        <taxon>Hexapoda</taxon>
        <taxon>Insecta</taxon>
        <taxon>Pterygota</taxon>
        <taxon>Neoptera</taxon>
        <taxon>Endopterygota</taxon>
        <taxon>Diptera</taxon>
        <taxon>Nematocera</taxon>
        <taxon>Chironomoidea</taxon>
        <taxon>Chironomidae</taxon>
        <taxon>Chironominae</taxon>
        <taxon>Chironomus</taxon>
    </lineage>
</organism>
<dbReference type="GO" id="GO:0009893">
    <property type="term" value="P:positive regulation of metabolic process"/>
    <property type="evidence" value="ECO:0007669"/>
    <property type="project" value="UniProtKB-ARBA"/>
</dbReference>
<keyword evidence="2" id="KW-0723">Serine/threonine-protein kinase</keyword>
<feature type="coiled-coil region" evidence="13">
    <location>
        <begin position="138"/>
        <end position="179"/>
    </location>
</feature>
<dbReference type="GO" id="GO:0000077">
    <property type="term" value="P:DNA damage checkpoint signaling"/>
    <property type="evidence" value="ECO:0007669"/>
    <property type="project" value="InterPro"/>
</dbReference>
<feature type="binding site" evidence="11 12">
    <location>
        <position position="524"/>
    </location>
    <ligand>
        <name>ATP</name>
        <dbReference type="ChEBI" id="CHEBI:30616"/>
    </ligand>
</feature>
<feature type="domain" description="Protein kinase" evidence="15">
    <location>
        <begin position="495"/>
        <end position="874"/>
    </location>
</feature>
<dbReference type="PROSITE" id="PS50011">
    <property type="entry name" value="PROTEIN_KINASE_DOM"/>
    <property type="match status" value="1"/>
</dbReference>
<evidence type="ECO:0000256" key="10">
    <source>
        <dbReference type="PIRSR" id="PIRSR000660-1"/>
    </source>
</evidence>
<feature type="region of interest" description="Disordered" evidence="14">
    <location>
        <begin position="590"/>
        <end position="631"/>
    </location>
</feature>
<keyword evidence="18" id="KW-1185">Reference proteome</keyword>
<dbReference type="Gene3D" id="1.10.510.10">
    <property type="entry name" value="Transferase(Phosphotransferase) domain 1"/>
    <property type="match status" value="2"/>
</dbReference>
<dbReference type="PROSITE" id="PS00108">
    <property type="entry name" value="PROTEIN_KINASE_ST"/>
    <property type="match status" value="1"/>
</dbReference>
<name>A0A9N9RM45_9DIPT</name>
<dbReference type="InterPro" id="IPR016255">
    <property type="entry name" value="Gcn2"/>
</dbReference>
<evidence type="ECO:0000313" key="18">
    <source>
        <dbReference type="Proteomes" id="UP001153620"/>
    </source>
</evidence>
<keyword evidence="3" id="KW-0808">Transferase</keyword>
<dbReference type="PIRSF" id="PIRSF000660">
    <property type="entry name" value="Ser/Thr_PK_GCN2"/>
    <property type="match status" value="1"/>
</dbReference>
<evidence type="ECO:0000256" key="8">
    <source>
        <dbReference type="ARBA" id="ARBA00047899"/>
    </source>
</evidence>
<dbReference type="GO" id="GO:1990625">
    <property type="term" value="P:negative regulation of cytoplasmic translational initiation in response to stress"/>
    <property type="evidence" value="ECO:0007669"/>
    <property type="project" value="TreeGrafter"/>
</dbReference>
<evidence type="ECO:0000256" key="7">
    <source>
        <dbReference type="ARBA" id="ARBA00037982"/>
    </source>
</evidence>
<protein>
    <recommendedName>
        <fullName evidence="1">non-specific serine/threonine protein kinase</fullName>
        <ecNumber evidence="1">2.7.11.1</ecNumber>
    </recommendedName>
</protein>
<accession>A0A9N9RM45</accession>
<reference evidence="17" key="2">
    <citation type="submission" date="2022-10" db="EMBL/GenBank/DDBJ databases">
        <authorList>
            <consortium name="ENA_rothamsted_submissions"/>
            <consortium name="culmorum"/>
            <person name="King R."/>
        </authorList>
    </citation>
    <scope>NUCLEOTIDE SEQUENCE</scope>
</reference>
<comment type="similarity">
    <text evidence="7">Belongs to the protein kinase superfamily. Ser/Thr protein kinase family. GCN2 subfamily.</text>
</comment>
<evidence type="ECO:0000256" key="2">
    <source>
        <dbReference type="ARBA" id="ARBA00022527"/>
    </source>
</evidence>
<feature type="active site" description="Proton acceptor" evidence="10">
    <location>
        <position position="720"/>
    </location>
</feature>
<dbReference type="SUPFAM" id="SSF54495">
    <property type="entry name" value="UBC-like"/>
    <property type="match status" value="1"/>
</dbReference>
<dbReference type="FunFam" id="3.10.110.10:FF:000050">
    <property type="entry name" value="eIF-2-alpha kinase GCN2"/>
    <property type="match status" value="1"/>
</dbReference>
<dbReference type="Gene3D" id="3.10.110.10">
    <property type="entry name" value="Ubiquitin Conjugating Enzyme"/>
    <property type="match status" value="1"/>
</dbReference>
<dbReference type="SUPFAM" id="SSF56112">
    <property type="entry name" value="Protein kinase-like (PK-like)"/>
    <property type="match status" value="2"/>
</dbReference>
<dbReference type="EMBL" id="OU895877">
    <property type="protein sequence ID" value="CAG9799580.1"/>
    <property type="molecule type" value="Genomic_DNA"/>
</dbReference>
<evidence type="ECO:0000259" key="16">
    <source>
        <dbReference type="PROSITE" id="PS50908"/>
    </source>
</evidence>
<dbReference type="InterPro" id="IPR050339">
    <property type="entry name" value="CC_SR_Kinase"/>
</dbReference>
<reference evidence="17" key="1">
    <citation type="submission" date="2022-01" db="EMBL/GenBank/DDBJ databases">
        <authorList>
            <person name="King R."/>
        </authorList>
    </citation>
    <scope>NUCLEOTIDE SEQUENCE</scope>
</reference>
<dbReference type="Pfam" id="PF05773">
    <property type="entry name" value="RWD"/>
    <property type="match status" value="1"/>
</dbReference>
<dbReference type="Gene3D" id="3.30.200.20">
    <property type="entry name" value="Phosphorylase Kinase, domain 1"/>
    <property type="match status" value="1"/>
</dbReference>
<keyword evidence="6 11" id="KW-0067">ATP-binding</keyword>
<evidence type="ECO:0000256" key="9">
    <source>
        <dbReference type="ARBA" id="ARBA00048679"/>
    </source>
</evidence>
<dbReference type="InterPro" id="IPR045864">
    <property type="entry name" value="aa-tRNA-synth_II/BPL/LPL"/>
</dbReference>
<dbReference type="GO" id="GO:0005634">
    <property type="term" value="C:nucleus"/>
    <property type="evidence" value="ECO:0007669"/>
    <property type="project" value="TreeGrafter"/>
</dbReference>
<evidence type="ECO:0000256" key="5">
    <source>
        <dbReference type="ARBA" id="ARBA00022777"/>
    </source>
</evidence>
<proteinExistence type="inferred from homology"/>
<dbReference type="InterPro" id="IPR017441">
    <property type="entry name" value="Protein_kinase_ATP_BS"/>
</dbReference>
<gene>
    <name evidence="17" type="ORF">CHIRRI_LOCUS2545</name>
</gene>
<dbReference type="SUPFAM" id="SSF55681">
    <property type="entry name" value="Class II aaRS and biotin synthetases"/>
    <property type="match status" value="1"/>
</dbReference>
<feature type="binding site" evidence="11">
    <location>
        <begin position="501"/>
        <end position="509"/>
    </location>
    <ligand>
        <name>ATP</name>
        <dbReference type="ChEBI" id="CHEBI:30616"/>
    </ligand>
</feature>
<keyword evidence="4 11" id="KW-0547">Nucleotide-binding</keyword>
<dbReference type="PROSITE" id="PS00107">
    <property type="entry name" value="PROTEIN_KINASE_ATP"/>
    <property type="match status" value="1"/>
</dbReference>
<feature type="compositionally biased region" description="Acidic residues" evidence="14">
    <location>
        <begin position="618"/>
        <end position="631"/>
    </location>
</feature>
<keyword evidence="5" id="KW-0418">Kinase</keyword>
<feature type="domain" description="RWD" evidence="16">
    <location>
        <begin position="13"/>
        <end position="124"/>
    </location>
</feature>
<dbReference type="SMART" id="SM00591">
    <property type="entry name" value="RWD"/>
    <property type="match status" value="1"/>
</dbReference>
<dbReference type="InterPro" id="IPR000719">
    <property type="entry name" value="Prot_kinase_dom"/>
</dbReference>
<dbReference type="GO" id="GO:0005829">
    <property type="term" value="C:cytosol"/>
    <property type="evidence" value="ECO:0007669"/>
    <property type="project" value="TreeGrafter"/>
</dbReference>
<dbReference type="GO" id="GO:0005524">
    <property type="term" value="F:ATP binding"/>
    <property type="evidence" value="ECO:0007669"/>
    <property type="project" value="UniProtKB-UniRule"/>
</dbReference>
<evidence type="ECO:0000256" key="11">
    <source>
        <dbReference type="PIRSR" id="PIRSR000660-2"/>
    </source>
</evidence>
<dbReference type="CDD" id="cd23823">
    <property type="entry name" value="RWD_GCN2"/>
    <property type="match status" value="1"/>
</dbReference>
<dbReference type="InterPro" id="IPR008271">
    <property type="entry name" value="Ser/Thr_kinase_AS"/>
</dbReference>
<evidence type="ECO:0000256" key="12">
    <source>
        <dbReference type="PROSITE-ProRule" id="PRU10141"/>
    </source>
</evidence>
<sequence length="1514" mass="173113">MESKESYRDRQENELEVLRSIFGDDVIDLREKDGKWEGLNLKIKLEPQRDSRVSETFCKIILCIKCPKNYPKVTPIVTFEGVKGLSNTDKETLLNQLKKEAYGLKGEVMIFELCQLVQSFLHERNVPPKGSFYDEMLANKQKRDQDELTQQKEKEEKLRQQLQDEVLKRKEQIRKEQRIRRTTINESPMRNMSSESSNSESRFYIEACDEHKRTENIYFPIEGRKILQGACIGHSLKGCINFSGIDLTTGRLYYLTEWTVKYSQLEIKNLKVDEVIDTIEKKVAVLSKLRHKNLVAYDGVLCTRKKDSIVVTLVQDFLFGISVSNMSVCWNWSAECVSSISKNVLESLVFLHNNGVSHGNLIDSTVFTDSAGNIKVSDYSIVPYLQELTTGVIPSPDLPSLGSLIESLMPTPHLEMKNFINECKSERTLSASDLLEHPFLYPVQMGHDDSQSPENQKLMLSCPPPVAERVPTNINKPIVIAPLISSNHSRLETEFELMNHIGRGAYGDVLKVRNNLDNRHYAIKRIPLSSKNKQLFRKMTREVELLSRLNHENVVRYFNSWIETQTTPIPELEGSDDDADYSHNGRKIVKTHSQNRLPVIDSSSSEDDDSLGLGWNDIDSDSSSDSEDDGIEFVDSQGRVVNYDDDNESVQDKPASDSRVKDARKYTILYIQMEFCEKSTLRSAIDDSNLYQNKERYWKLFREIVEGLSHIHQQGMIHRDLKCENIFLDSRDHVKIGDFGLATTSVLALQNQHTDLNQTLKPPQITYSDSHTGLVGTALYVAPELTGKASKSVYNQKVDLYSLGIIFFEMIMPPLRTGMERIQTILNIRKPDVVLPTNLEDKDYKNEIQLLKWLLEHNISKRPTSEELLQSELLPQAKLEVSELQEMLRGVLSNPQSRNYKYLVNRLIQQESDHLLQYTYHSEIPLQISSVFENVKSKVEEIFRKHGGIDIQTPLLTPYIKTDKETVVKLMTHSGCVVTLPDDLRSLFLRYVTANGINLLRRYAIGRVFREYKMHNSHPKQTFGCEFDIVTPTRGNLLVDAELLVIAHEIINEFDVLKSKDIMFKINHTSLIRAIFLYYSVPTPKYKNVLGLIKEFKEEKISKFQLQSAATTLLVSCKPQAINSLIETLLIDIEMSNISSTNLRTLIKGRGEAASLCKGAIRELEAVANLSQALGVTIPIHLCVSLSLNYDCSLSGNIVWEMVGKLKKKGKDYPLATGGRYDHEIENYKKWSQKNSSTFVNRESYCAGLTFHIDRLVGSLKMLSDTNSYRAVVDLVVYVTGSRPPLKDVCHILKTLWNAGIKCYYIESQADDDIARDLGANHIIILGENGCLRIKSWQNCRYDERTVSRAEAIDYLKKNLKTELSEIEAESYNVMRNNSLTSIINENNVTVVRSFQIVFITNEKLNANKKKRLENQIEQKVSNVMLKFCKKMTFIVFAVEIDASQIRQMLTCIEPNPKDQSQNEFDNLLKGFPKNKHSYLQEIYDEITEKLMKDKNTTVAGLFGIQDSYCRIVL</sequence>
<evidence type="ECO:0000256" key="1">
    <source>
        <dbReference type="ARBA" id="ARBA00012513"/>
    </source>
</evidence>
<dbReference type="SMART" id="SM00220">
    <property type="entry name" value="S_TKc"/>
    <property type="match status" value="1"/>
</dbReference>
<comment type="catalytic activity">
    <reaction evidence="8">
        <text>L-threonyl-[protein] + ATP = O-phospho-L-threonyl-[protein] + ADP + H(+)</text>
        <dbReference type="Rhea" id="RHEA:46608"/>
        <dbReference type="Rhea" id="RHEA-COMP:11060"/>
        <dbReference type="Rhea" id="RHEA-COMP:11605"/>
        <dbReference type="ChEBI" id="CHEBI:15378"/>
        <dbReference type="ChEBI" id="CHEBI:30013"/>
        <dbReference type="ChEBI" id="CHEBI:30616"/>
        <dbReference type="ChEBI" id="CHEBI:61977"/>
        <dbReference type="ChEBI" id="CHEBI:456216"/>
        <dbReference type="EC" id="2.7.11.1"/>
    </reaction>
</comment>
<dbReference type="PANTHER" id="PTHR11042">
    <property type="entry name" value="EUKARYOTIC TRANSLATION INITIATION FACTOR 2-ALPHA KINASE EIF2-ALPHA KINASE -RELATED"/>
    <property type="match status" value="1"/>
</dbReference>
<dbReference type="PANTHER" id="PTHR11042:SF136">
    <property type="entry name" value="EIF-2-ALPHA KINASE GCN2"/>
    <property type="match status" value="1"/>
</dbReference>
<dbReference type="InterPro" id="IPR011009">
    <property type="entry name" value="Kinase-like_dom_sf"/>
</dbReference>
<evidence type="ECO:0000256" key="4">
    <source>
        <dbReference type="ARBA" id="ARBA00022741"/>
    </source>
</evidence>
<dbReference type="Pfam" id="PF00069">
    <property type="entry name" value="Pkinase"/>
    <property type="match status" value="2"/>
</dbReference>
<comment type="catalytic activity">
    <reaction evidence="9">
        <text>L-seryl-[protein] + ATP = O-phospho-L-seryl-[protein] + ADP + H(+)</text>
        <dbReference type="Rhea" id="RHEA:17989"/>
        <dbReference type="Rhea" id="RHEA-COMP:9863"/>
        <dbReference type="Rhea" id="RHEA-COMP:11604"/>
        <dbReference type="ChEBI" id="CHEBI:15378"/>
        <dbReference type="ChEBI" id="CHEBI:29999"/>
        <dbReference type="ChEBI" id="CHEBI:30616"/>
        <dbReference type="ChEBI" id="CHEBI:83421"/>
        <dbReference type="ChEBI" id="CHEBI:456216"/>
        <dbReference type="EC" id="2.7.11.1"/>
    </reaction>
</comment>
<dbReference type="Gene3D" id="3.30.930.10">
    <property type="entry name" value="Bira Bifunctional Protein, Domain 2"/>
    <property type="match status" value="1"/>
</dbReference>
<evidence type="ECO:0000259" key="15">
    <source>
        <dbReference type="PROSITE" id="PS50011"/>
    </source>
</evidence>
<keyword evidence="13" id="KW-0175">Coiled coil</keyword>
<dbReference type="InterPro" id="IPR006575">
    <property type="entry name" value="RWD_dom"/>
</dbReference>
<dbReference type="CDD" id="cd14046">
    <property type="entry name" value="STKc_EIF2AK4_GCN2_rpt2"/>
    <property type="match status" value="1"/>
</dbReference>
<dbReference type="PROSITE" id="PS50908">
    <property type="entry name" value="RWD"/>
    <property type="match status" value="1"/>
</dbReference>
<dbReference type="OrthoDB" id="6778822at2759"/>
<evidence type="ECO:0000256" key="3">
    <source>
        <dbReference type="ARBA" id="ARBA00022679"/>
    </source>
</evidence>
<evidence type="ECO:0000256" key="6">
    <source>
        <dbReference type="ARBA" id="ARBA00022840"/>
    </source>
</evidence>
<evidence type="ECO:0000256" key="14">
    <source>
        <dbReference type="SAM" id="MobiDB-lite"/>
    </source>
</evidence>
<dbReference type="EC" id="2.7.11.1" evidence="1"/>